<reference evidence="5 6" key="1">
    <citation type="journal article" date="2011" name="Proc. Natl. Acad. Sci. U.S.A.">
        <title>Evolutionary erosion of yeast sex chromosomes by mating-type switching accidents.</title>
        <authorList>
            <person name="Gordon J.L."/>
            <person name="Armisen D."/>
            <person name="Proux-Wera E."/>
            <person name="Oheigeartaigh S.S."/>
            <person name="Byrne K.P."/>
            <person name="Wolfe K.H."/>
        </authorList>
    </citation>
    <scope>NUCLEOTIDE SEQUENCE [LARGE SCALE GENOMIC DNA]</scope>
    <source>
        <strain evidence="6">ATCC 24235 / CBS 4417 / NBRC 1672 / NRRL Y-8282 / UCD 70-5</strain>
    </source>
</reference>
<dbReference type="Pfam" id="PF03715">
    <property type="entry name" value="Noc2"/>
    <property type="match status" value="1"/>
</dbReference>
<comment type="subcellular location">
    <subcellularLocation>
        <location evidence="1">Nucleus</location>
    </subcellularLocation>
</comment>
<dbReference type="KEGG" id="tpf:TPHA_0A01040"/>
<accession>G8BMR1</accession>
<feature type="region of interest" description="Disordered" evidence="4">
    <location>
        <begin position="1"/>
        <end position="67"/>
    </location>
</feature>
<dbReference type="GO" id="GO:0042273">
    <property type="term" value="P:ribosomal large subunit biogenesis"/>
    <property type="evidence" value="ECO:0007669"/>
    <property type="project" value="TreeGrafter"/>
</dbReference>
<feature type="compositionally biased region" description="Basic and acidic residues" evidence="4">
    <location>
        <begin position="40"/>
        <end position="58"/>
    </location>
</feature>
<dbReference type="PANTHER" id="PTHR12687:SF4">
    <property type="entry name" value="NUCLEOLAR COMPLEX PROTEIN 2 HOMOLOG"/>
    <property type="match status" value="1"/>
</dbReference>
<evidence type="ECO:0000256" key="2">
    <source>
        <dbReference type="ARBA" id="ARBA00005907"/>
    </source>
</evidence>
<name>G8BMR1_TETPH</name>
<dbReference type="InterPro" id="IPR005343">
    <property type="entry name" value="Noc2"/>
</dbReference>
<protein>
    <recommendedName>
        <fullName evidence="7">Nucleolar complex protein 2</fullName>
    </recommendedName>
</protein>
<dbReference type="GO" id="GO:0030690">
    <property type="term" value="C:Noc1p-Noc2p complex"/>
    <property type="evidence" value="ECO:0007669"/>
    <property type="project" value="TreeGrafter"/>
</dbReference>
<keyword evidence="3" id="KW-0539">Nucleus</keyword>
<feature type="region of interest" description="Disordered" evidence="4">
    <location>
        <begin position="87"/>
        <end position="114"/>
    </location>
</feature>
<dbReference type="GO" id="GO:0005730">
    <property type="term" value="C:nucleolus"/>
    <property type="evidence" value="ECO:0007669"/>
    <property type="project" value="TreeGrafter"/>
</dbReference>
<evidence type="ECO:0000256" key="1">
    <source>
        <dbReference type="ARBA" id="ARBA00004123"/>
    </source>
</evidence>
<dbReference type="EMBL" id="HE612856">
    <property type="protein sequence ID" value="CCE61189.1"/>
    <property type="molecule type" value="Genomic_DNA"/>
</dbReference>
<dbReference type="OrthoDB" id="10266662at2759"/>
<organism evidence="5 6">
    <name type="scientific">Tetrapisispora phaffii (strain ATCC 24235 / CBS 4417 / NBRC 1672 / NRRL Y-8282 / UCD 70-5)</name>
    <name type="common">Yeast</name>
    <name type="synonym">Fabospora phaffii</name>
    <dbReference type="NCBI Taxonomy" id="1071381"/>
    <lineage>
        <taxon>Eukaryota</taxon>
        <taxon>Fungi</taxon>
        <taxon>Dikarya</taxon>
        <taxon>Ascomycota</taxon>
        <taxon>Saccharomycotina</taxon>
        <taxon>Saccharomycetes</taxon>
        <taxon>Saccharomycetales</taxon>
        <taxon>Saccharomycetaceae</taxon>
        <taxon>Tetrapisispora</taxon>
    </lineage>
</organism>
<proteinExistence type="inferred from homology"/>
<evidence type="ECO:0008006" key="7">
    <source>
        <dbReference type="Google" id="ProtNLM"/>
    </source>
</evidence>
<evidence type="ECO:0000256" key="3">
    <source>
        <dbReference type="ARBA" id="ARBA00023242"/>
    </source>
</evidence>
<dbReference type="PANTHER" id="PTHR12687">
    <property type="entry name" value="NUCLEOLAR COMPLEX 2 AND RAD4-RELATED"/>
    <property type="match status" value="1"/>
</dbReference>
<comment type="similarity">
    <text evidence="2">Belongs to the NOC2 family.</text>
</comment>
<dbReference type="HOGENOM" id="CLU_011272_0_0_1"/>
<dbReference type="GO" id="GO:0005654">
    <property type="term" value="C:nucleoplasm"/>
    <property type="evidence" value="ECO:0007669"/>
    <property type="project" value="TreeGrafter"/>
</dbReference>
<evidence type="ECO:0000256" key="4">
    <source>
        <dbReference type="SAM" id="MobiDB-lite"/>
    </source>
</evidence>
<feature type="compositionally biased region" description="Basic and acidic residues" evidence="4">
    <location>
        <begin position="16"/>
        <end position="30"/>
    </location>
</feature>
<dbReference type="Proteomes" id="UP000005666">
    <property type="component" value="Chromosome 1"/>
</dbReference>
<dbReference type="AlphaFoldDB" id="G8BMR1"/>
<dbReference type="OMA" id="PGKTKNW"/>
<evidence type="ECO:0000313" key="5">
    <source>
        <dbReference type="EMBL" id="CCE61189.1"/>
    </source>
</evidence>
<dbReference type="eggNOG" id="KOG2256">
    <property type="taxonomic scope" value="Eukaryota"/>
</dbReference>
<feature type="compositionally biased region" description="Acidic residues" evidence="4">
    <location>
        <begin position="103"/>
        <end position="114"/>
    </location>
</feature>
<feature type="compositionally biased region" description="Basic residues" evidence="4">
    <location>
        <begin position="1"/>
        <end position="15"/>
    </location>
</feature>
<dbReference type="GeneID" id="11532559"/>
<keyword evidence="6" id="KW-1185">Reference proteome</keyword>
<dbReference type="GO" id="GO:0030691">
    <property type="term" value="C:Noc2p-Noc3p complex"/>
    <property type="evidence" value="ECO:0007669"/>
    <property type="project" value="TreeGrafter"/>
</dbReference>
<evidence type="ECO:0000313" key="6">
    <source>
        <dbReference type="Proteomes" id="UP000005666"/>
    </source>
</evidence>
<gene>
    <name evidence="5" type="primary">TPHA0A01040</name>
    <name evidence="5" type="ordered locus">TPHA_0A01040</name>
</gene>
<dbReference type="RefSeq" id="XP_003683623.1">
    <property type="nucleotide sequence ID" value="XM_003683575.1"/>
</dbReference>
<sequence>MGKKVSKATKKFQSKHLKDAIDKRRKDKQLQKRIQSRRGNKTDEEKKNAAGTKEEQKMKKSANNEVFNDMQIEQYFDKGFELPKTSKKVKNVDQRRNNSASESESESDANDIDMLGEDEEVQKYLQNETEEIFHADVPTINEKEPIKKSNSSITKSILTESVVETWEEKLTNKPNLKVIKNTIDAFQYTVEYENAPERLLNNPFHIDSDDVMQSIVRLGLEDLPKAITSLVAYKLKKGVRTLATGSNVETLSKHIQVHIISLIHLMSSLNDSDTLDVVLTSINDLLPYVVGDKKSSKKLIKQMVEIWGNSDDEYTIILIANYLIDFSTEFRSLLLQSVMKTIYSSFVSNCRKINEDSLSRILAQMKSTTDLFLVDETISYTIGFDYIKQLALHLKNSMSSNKELSMEEQANNYKSVYNWQFIMSLDFWSSVVIASYNSEDSKKDSPIKELLAPLVQTMLGTTRLIPTPQFYPLRFHIVRTLIEIIESSGALIPVYPIINEVLFSNLFFKQVRASSDNEAFDFKHNLKCPIEDINTKSYQFSVWKVSIEITLEYLLPFCKQIAFPELATPIIVALEQFKKKTEDNQYETGASNLIERIRQQIDFIDQARSTVNYNPQNTNNVLKFLSETPVEKTPLGSYIKSQLSYKFDKEFESAIDYLKENSEVDDDLELEASGEEEFEDLSEEGTSSSD</sequence>
<dbReference type="STRING" id="1071381.G8BMR1"/>